<dbReference type="SUPFAM" id="SSF51430">
    <property type="entry name" value="NAD(P)-linked oxidoreductase"/>
    <property type="match status" value="1"/>
</dbReference>
<dbReference type="Gene3D" id="3.20.20.100">
    <property type="entry name" value="NADP-dependent oxidoreductase domain"/>
    <property type="match status" value="2"/>
</dbReference>
<evidence type="ECO:0000313" key="6">
    <source>
        <dbReference type="Proteomes" id="UP000013827"/>
    </source>
</evidence>
<evidence type="ECO:0000256" key="1">
    <source>
        <dbReference type="ARBA" id="ARBA00022857"/>
    </source>
</evidence>
<protein>
    <recommendedName>
        <fullName evidence="4">ShKT domain-containing protein</fullName>
    </recommendedName>
</protein>
<dbReference type="Pfam" id="PF01549">
    <property type="entry name" value="ShK"/>
    <property type="match status" value="1"/>
</dbReference>
<reference evidence="6" key="1">
    <citation type="journal article" date="2013" name="Nature">
        <title>Pan genome of the phytoplankton Emiliania underpins its global distribution.</title>
        <authorList>
            <person name="Read B.A."/>
            <person name="Kegel J."/>
            <person name="Klute M.J."/>
            <person name="Kuo A."/>
            <person name="Lefebvre S.C."/>
            <person name="Maumus F."/>
            <person name="Mayer C."/>
            <person name="Miller J."/>
            <person name="Monier A."/>
            <person name="Salamov A."/>
            <person name="Young J."/>
            <person name="Aguilar M."/>
            <person name="Claverie J.M."/>
            <person name="Frickenhaus S."/>
            <person name="Gonzalez K."/>
            <person name="Herman E.K."/>
            <person name="Lin Y.C."/>
            <person name="Napier J."/>
            <person name="Ogata H."/>
            <person name="Sarno A.F."/>
            <person name="Shmutz J."/>
            <person name="Schroeder D."/>
            <person name="de Vargas C."/>
            <person name="Verret F."/>
            <person name="von Dassow P."/>
            <person name="Valentin K."/>
            <person name="Van de Peer Y."/>
            <person name="Wheeler G."/>
            <person name="Dacks J.B."/>
            <person name="Delwiche C.F."/>
            <person name="Dyhrman S.T."/>
            <person name="Glockner G."/>
            <person name="John U."/>
            <person name="Richards T."/>
            <person name="Worden A.Z."/>
            <person name="Zhang X."/>
            <person name="Grigoriev I.V."/>
            <person name="Allen A.E."/>
            <person name="Bidle K."/>
            <person name="Borodovsky M."/>
            <person name="Bowler C."/>
            <person name="Brownlee C."/>
            <person name="Cock J.M."/>
            <person name="Elias M."/>
            <person name="Gladyshev V.N."/>
            <person name="Groth M."/>
            <person name="Guda C."/>
            <person name="Hadaegh A."/>
            <person name="Iglesias-Rodriguez M.D."/>
            <person name="Jenkins J."/>
            <person name="Jones B.M."/>
            <person name="Lawson T."/>
            <person name="Leese F."/>
            <person name="Lindquist E."/>
            <person name="Lobanov A."/>
            <person name="Lomsadze A."/>
            <person name="Malik S.B."/>
            <person name="Marsh M.E."/>
            <person name="Mackinder L."/>
            <person name="Mock T."/>
            <person name="Mueller-Roeber B."/>
            <person name="Pagarete A."/>
            <person name="Parker M."/>
            <person name="Probert I."/>
            <person name="Quesneville H."/>
            <person name="Raines C."/>
            <person name="Rensing S.A."/>
            <person name="Riano-Pachon D.M."/>
            <person name="Richier S."/>
            <person name="Rokitta S."/>
            <person name="Shiraiwa Y."/>
            <person name="Soanes D.M."/>
            <person name="van der Giezen M."/>
            <person name="Wahlund T.M."/>
            <person name="Williams B."/>
            <person name="Wilson W."/>
            <person name="Wolfe G."/>
            <person name="Wurch L.L."/>
        </authorList>
    </citation>
    <scope>NUCLEOTIDE SEQUENCE</scope>
</reference>
<dbReference type="AlphaFoldDB" id="A0A0D3JH78"/>
<dbReference type="PANTHER" id="PTHR43827:SF3">
    <property type="entry name" value="NADP-DEPENDENT OXIDOREDUCTASE DOMAIN-CONTAINING PROTEIN"/>
    <property type="match status" value="1"/>
</dbReference>
<proteinExistence type="predicted"/>
<evidence type="ECO:0000259" key="4">
    <source>
        <dbReference type="PROSITE" id="PS51670"/>
    </source>
</evidence>
<dbReference type="PROSITE" id="PS51670">
    <property type="entry name" value="SHKT"/>
    <property type="match status" value="1"/>
</dbReference>
<dbReference type="eggNOG" id="KOG1577">
    <property type="taxonomic scope" value="Eukaryota"/>
</dbReference>
<dbReference type="GO" id="GO:0016616">
    <property type="term" value="F:oxidoreductase activity, acting on the CH-OH group of donors, NAD or NADP as acceptor"/>
    <property type="evidence" value="ECO:0007669"/>
    <property type="project" value="UniProtKB-ARBA"/>
</dbReference>
<dbReference type="STRING" id="2903.R1CJ22"/>
<dbReference type="PaxDb" id="2903-EOD22863"/>
<evidence type="ECO:0000313" key="5">
    <source>
        <dbReference type="EnsemblProtists" id="EOD22863"/>
    </source>
</evidence>
<dbReference type="RefSeq" id="XP_005775292.1">
    <property type="nucleotide sequence ID" value="XM_005775235.1"/>
</dbReference>
<feature type="signal peptide" evidence="3">
    <location>
        <begin position="1"/>
        <end position="20"/>
    </location>
</feature>
<dbReference type="InterPro" id="IPR020471">
    <property type="entry name" value="AKR"/>
</dbReference>
<keyword evidence="3" id="KW-0732">Signal</keyword>
<dbReference type="Proteomes" id="UP000013827">
    <property type="component" value="Unassembled WGS sequence"/>
</dbReference>
<dbReference type="PANTHER" id="PTHR43827">
    <property type="entry name" value="2,5-DIKETO-D-GLUCONIC ACID REDUCTASE"/>
    <property type="match status" value="1"/>
</dbReference>
<keyword evidence="2" id="KW-0560">Oxidoreductase</keyword>
<dbReference type="PRINTS" id="PR00069">
    <property type="entry name" value="ALDKETRDTASE"/>
</dbReference>
<accession>A0A0D3JH78</accession>
<evidence type="ECO:0000256" key="3">
    <source>
        <dbReference type="SAM" id="SignalP"/>
    </source>
</evidence>
<keyword evidence="6" id="KW-1185">Reference proteome</keyword>
<dbReference type="GeneID" id="17268410"/>
<dbReference type="HOGENOM" id="CLU_522196_0_0_1"/>
<dbReference type="KEGG" id="ehx:EMIHUDRAFT_95479"/>
<feature type="chain" id="PRO_5044205839" description="ShKT domain-containing protein" evidence="3">
    <location>
        <begin position="21"/>
        <end position="522"/>
    </location>
</feature>
<dbReference type="InterPro" id="IPR003582">
    <property type="entry name" value="ShKT_dom"/>
</dbReference>
<dbReference type="InterPro" id="IPR036812">
    <property type="entry name" value="NAD(P)_OxRdtase_dom_sf"/>
</dbReference>
<feature type="domain" description="ShKT" evidence="4">
    <location>
        <begin position="41"/>
        <end position="75"/>
    </location>
</feature>
<sequence length="522" mass="55118">MPDSSASLFALLLLARPVLGSPPFFEAAAAAAMQTIAMLECTDDSSDCGGWAAGGECSKNPGFMHATCRKACGRCELQADDARHALEVVTYAVRNHHAGCAHAQQGGARLPECEGSAERLAATLAIAHEGATGRALQRVVEALAREVSASSPPPSRPLPWSPAAEATAVASVGVGGSAVGPFVQLSDGGRMPSVGVGTWLTTGSACYELVRAALRAGLRHIDTSENYANHGEIGRALAETSVPRGELPPGQARAFLLPRHRRLVDAGELFIADKLSFPHSYSAGGARKVAAEPLRLLGERSPRRVRDASVTCLQAVGESLRLLGRRELRCLTPAAVDRHIGVSNFGTAELRELKASFPDAPPATLQSKFSPYHRGRTGNGGGEDFHAATAELGAVEDAHVRAIAARAGKTPAQVILRWGVQLGLSVLTRSRDEARLRQAAQIYDFELSAAEMALVSGLAWFSLSPTNRVPSSVADVYGVEVRDAEAYKRVPRAGTAPYVEQPIKACDMAWAMLGDSSRKSEL</sequence>
<name>A0A0D3JH78_EMIH1</name>
<reference evidence="5" key="2">
    <citation type="submission" date="2024-10" db="UniProtKB">
        <authorList>
            <consortium name="EnsemblProtists"/>
        </authorList>
    </citation>
    <scope>IDENTIFICATION</scope>
</reference>
<dbReference type="Gene3D" id="1.10.10.1940">
    <property type="match status" value="1"/>
</dbReference>
<dbReference type="EnsemblProtists" id="EOD22863">
    <property type="protein sequence ID" value="EOD22863"/>
    <property type="gene ID" value="EMIHUDRAFT_95479"/>
</dbReference>
<keyword evidence="1" id="KW-0521">NADP</keyword>
<dbReference type="SMART" id="SM00254">
    <property type="entry name" value="ShKT"/>
    <property type="match status" value="1"/>
</dbReference>
<evidence type="ECO:0000256" key="2">
    <source>
        <dbReference type="ARBA" id="ARBA00023002"/>
    </source>
</evidence>
<organism evidence="5 6">
    <name type="scientific">Emiliania huxleyi (strain CCMP1516)</name>
    <dbReference type="NCBI Taxonomy" id="280463"/>
    <lineage>
        <taxon>Eukaryota</taxon>
        <taxon>Haptista</taxon>
        <taxon>Haptophyta</taxon>
        <taxon>Prymnesiophyceae</taxon>
        <taxon>Isochrysidales</taxon>
        <taxon>Noelaerhabdaceae</taxon>
        <taxon>Emiliania</taxon>
    </lineage>
</organism>
<dbReference type="OMA" id="TIAMLEC"/>